<dbReference type="Proteomes" id="UP000247233">
    <property type="component" value="Unassembled WGS sequence"/>
</dbReference>
<protein>
    <submittedName>
        <fullName evidence="1">Uncharacterized protein</fullName>
    </submittedName>
</protein>
<sequence>MAILTLGGLVIQIHSQAHIMYRVSKELCLVNRVDITRILLQGLNLDLLQVDPRSQRQSSTVQPSYYCLTRVNPGSPDHRQQ</sequence>
<keyword evidence="2" id="KW-1185">Reference proteome</keyword>
<dbReference type="AlphaFoldDB" id="A0A317WVA5"/>
<name>A0A317WVA5_9EURO</name>
<dbReference type="RefSeq" id="XP_025402582.1">
    <property type="nucleotide sequence ID" value="XM_025542374.1"/>
</dbReference>
<evidence type="ECO:0000313" key="2">
    <source>
        <dbReference type="Proteomes" id="UP000247233"/>
    </source>
</evidence>
<dbReference type="EMBL" id="MSFL01000003">
    <property type="protein sequence ID" value="PWY89751.1"/>
    <property type="molecule type" value="Genomic_DNA"/>
</dbReference>
<comment type="caution">
    <text evidence="1">The sequence shown here is derived from an EMBL/GenBank/DDBJ whole genome shotgun (WGS) entry which is preliminary data.</text>
</comment>
<dbReference type="VEuPathDB" id="FungiDB:BO70DRAFT_358771"/>
<organism evidence="1 2">
    <name type="scientific">Aspergillus heteromorphus CBS 117.55</name>
    <dbReference type="NCBI Taxonomy" id="1448321"/>
    <lineage>
        <taxon>Eukaryota</taxon>
        <taxon>Fungi</taxon>
        <taxon>Dikarya</taxon>
        <taxon>Ascomycota</taxon>
        <taxon>Pezizomycotina</taxon>
        <taxon>Eurotiomycetes</taxon>
        <taxon>Eurotiomycetidae</taxon>
        <taxon>Eurotiales</taxon>
        <taxon>Aspergillaceae</taxon>
        <taxon>Aspergillus</taxon>
        <taxon>Aspergillus subgen. Circumdati</taxon>
    </lineage>
</organism>
<reference evidence="1 2" key="1">
    <citation type="submission" date="2016-12" db="EMBL/GenBank/DDBJ databases">
        <title>The genomes of Aspergillus section Nigri reveals drivers in fungal speciation.</title>
        <authorList>
            <consortium name="DOE Joint Genome Institute"/>
            <person name="Vesth T.C."/>
            <person name="Nybo J."/>
            <person name="Theobald S."/>
            <person name="Brandl J."/>
            <person name="Frisvad J.C."/>
            <person name="Nielsen K.F."/>
            <person name="Lyhne E.K."/>
            <person name="Kogle M.E."/>
            <person name="Kuo A."/>
            <person name="Riley R."/>
            <person name="Clum A."/>
            <person name="Nolan M."/>
            <person name="Lipzen A."/>
            <person name="Salamov A."/>
            <person name="Henrissat B."/>
            <person name="Wiebenga A."/>
            <person name="De Vries R.P."/>
            <person name="Grigoriev I.V."/>
            <person name="Mortensen U.H."/>
            <person name="Andersen M.R."/>
            <person name="Baker S.E."/>
        </authorList>
    </citation>
    <scope>NUCLEOTIDE SEQUENCE [LARGE SCALE GENOMIC DNA]</scope>
    <source>
        <strain evidence="1 2">CBS 117.55</strain>
    </source>
</reference>
<dbReference type="GeneID" id="37064611"/>
<accession>A0A317WVA5</accession>
<gene>
    <name evidence="1" type="ORF">BO70DRAFT_358771</name>
</gene>
<evidence type="ECO:0000313" key="1">
    <source>
        <dbReference type="EMBL" id="PWY89751.1"/>
    </source>
</evidence>
<proteinExistence type="predicted"/>